<feature type="compositionally biased region" description="Low complexity" evidence="1">
    <location>
        <begin position="292"/>
        <end position="304"/>
    </location>
</feature>
<protein>
    <recommendedName>
        <fullName evidence="4">Fragile site-associated protein C-terminal domain-containing protein</fullName>
    </recommendedName>
</protein>
<reference evidence="2 3" key="1">
    <citation type="journal article" date="2018" name="Sci. Rep.">
        <title>Genomic signatures of local adaptation to the degree of environmental predictability in rotifers.</title>
        <authorList>
            <person name="Franch-Gras L."/>
            <person name="Hahn C."/>
            <person name="Garcia-Roger E.M."/>
            <person name="Carmona M.J."/>
            <person name="Serra M."/>
            <person name="Gomez A."/>
        </authorList>
    </citation>
    <scope>NUCLEOTIDE SEQUENCE [LARGE SCALE GENOMIC DNA]</scope>
    <source>
        <strain evidence="2">HYR1</strain>
    </source>
</reference>
<proteinExistence type="predicted"/>
<evidence type="ECO:0000256" key="1">
    <source>
        <dbReference type="SAM" id="MobiDB-lite"/>
    </source>
</evidence>
<feature type="region of interest" description="Disordered" evidence="1">
    <location>
        <begin position="829"/>
        <end position="850"/>
    </location>
</feature>
<dbReference type="AlphaFoldDB" id="A0A3M7P6S2"/>
<keyword evidence="3" id="KW-1185">Reference proteome</keyword>
<evidence type="ECO:0008006" key="4">
    <source>
        <dbReference type="Google" id="ProtNLM"/>
    </source>
</evidence>
<dbReference type="InterPro" id="IPR033616">
    <property type="entry name" value="BLTP1"/>
</dbReference>
<dbReference type="PANTHER" id="PTHR31640">
    <property type="entry name" value="TRANSMEMBRANE PROTEIN KIAA1109"/>
    <property type="match status" value="1"/>
</dbReference>
<dbReference type="OrthoDB" id="10051416at2759"/>
<feature type="region of interest" description="Disordered" evidence="1">
    <location>
        <begin position="284"/>
        <end position="407"/>
    </location>
</feature>
<feature type="compositionally biased region" description="Polar residues" evidence="1">
    <location>
        <begin position="318"/>
        <end position="328"/>
    </location>
</feature>
<dbReference type="GO" id="GO:0098793">
    <property type="term" value="C:presynapse"/>
    <property type="evidence" value="ECO:0007669"/>
    <property type="project" value="GOC"/>
</dbReference>
<dbReference type="PANTHER" id="PTHR31640:SF1">
    <property type="entry name" value="BRIDGE-LIKE LIPID TRANSFER PROTEIN FAMILY MEMBER 1"/>
    <property type="match status" value="1"/>
</dbReference>
<feature type="compositionally biased region" description="Basic residues" evidence="1">
    <location>
        <begin position="349"/>
        <end position="358"/>
    </location>
</feature>
<dbReference type="EMBL" id="REGN01012799">
    <property type="protein sequence ID" value="RMZ94796.1"/>
    <property type="molecule type" value="Genomic_DNA"/>
</dbReference>
<feature type="compositionally biased region" description="Acidic residues" evidence="1">
    <location>
        <begin position="331"/>
        <end position="344"/>
    </location>
</feature>
<comment type="caution">
    <text evidence="2">The sequence shown here is derived from an EMBL/GenBank/DDBJ whole genome shotgun (WGS) entry which is preliminary data.</text>
</comment>
<name>A0A3M7P6S2_BRAPC</name>
<gene>
    <name evidence="2" type="ORF">BpHYR1_010760</name>
</gene>
<accession>A0A3M7P6S2</accession>
<evidence type="ECO:0000313" key="2">
    <source>
        <dbReference type="EMBL" id="RMZ94796.1"/>
    </source>
</evidence>
<dbReference type="Proteomes" id="UP000276133">
    <property type="component" value="Unassembled WGS sequence"/>
</dbReference>
<dbReference type="GO" id="GO:0048488">
    <property type="term" value="P:synaptic vesicle endocytosis"/>
    <property type="evidence" value="ECO:0007669"/>
    <property type="project" value="TreeGrafter"/>
</dbReference>
<feature type="compositionally biased region" description="Low complexity" evidence="1">
    <location>
        <begin position="359"/>
        <end position="374"/>
    </location>
</feature>
<evidence type="ECO:0000313" key="3">
    <source>
        <dbReference type="Proteomes" id="UP000276133"/>
    </source>
</evidence>
<sequence length="1271" mass="144344">MIILHPVRMSVCNSHTRDYAKGLSACVGQFFLKLFINEASRIDPENVIPYQSSTFKRAFDHSHIKNPKADSVSNISSSSSLSSISISTLNSSTICSKMDRTTSQQTVTMEEQNKNSDATLESTFNQSNAKQPDSNQFNYWFECSSLSSGKITIDLTLDKGNPEEQVKFLHLHDLKTKRLFFLWDDYKFNSDHICGCVGGCNYYSVFDYTSCLDQLKPDNFEFFDLEKSISRCNPHFGQSLFHPSLHIAQSQPIMFKSYPDESYDYNDILIQNQDMEKKMMHETGLSAPRPESVSINKSSASLSKSKLKQSKIRLSSSMSTLANRQSKNSEFDDYYTADEEDDDQNSVPKKPKSKRPRTSLKSLQSSRSSRSKQSYFSLGPLNTSDNSEHLTTDGTLRPHDNTDVKYSNVFDSEPKMDLNFDIKRPILDSSLPKYCYLKYLSRAYVHNWNQTSSYPFYDDFSEKNIFFCYRKKGIDFTNLVSTEYQTRSLGKIDSSSHELNEDESVIKRRINLKFKTFECYITPLSLTALTRFTDSLKLYQMNANSMISALQSKTITNSIAESFIEAISKTQVSLKIPEIRLFALQCGLAEGDKISNAFVSTLANPDEFITLSLLSICIYSIQTQLIDCQNRTNAIFMIDKIDSQFCRLYDPDNLKKILSQNDGRSEMDKTVKLSCISNENSKTSIDYNVGDSNLQCIIMQECALDRISIKAIKKINEDANDKLLNNRISICEFDIQNIWFSFPEPPTSPKGKRKIPFSRFDWNLLSSVSPAVISWMCASKDCISSIKQLFTTRTNSLNKTIACLLSGAHSNKDLLNSVISCQFYNFKKPASQHPLSSRSKSSKSSNKDSTAFEPSKFLQAYLDEPSYLIKNDPSCKLVNMMRNYFLFFSDQFKVELSLSDGNVKKLVNETLMAWAGDLAEDQSVAKPEHYQSMVVNLAQRNEFKTELVDGSRMRKITMSDDSMENEKSSDESSMTRPINRADIQNINKMFKPVLGYIGIDAPSGTLMDNLFKEFGSLLFGNLNIKSVQINILGSNGIKNALLKFDPELDNLFKVKTLAPKSLDADQKIITTILSFDDLIFSINVRQVIPEVVASKAEEAMAGEKKSMSMNNPLYANSVKIIGAKYYTKIDAGIQVNNLVQEVNMPLLRLAHQIYSIIADAVDLEREKNKLNGSISFSKDEHKSSYEKLLERKNSLRIQERNVHVKKDYFAIKDKSHVSFFGWFNIRKVNFKAAVGNLALNGQMKNFQSTVLMGRKIIGEFRIFFFTKNKVV</sequence>
<organism evidence="2 3">
    <name type="scientific">Brachionus plicatilis</name>
    <name type="common">Marine rotifer</name>
    <name type="synonym">Brachionus muelleri</name>
    <dbReference type="NCBI Taxonomy" id="10195"/>
    <lineage>
        <taxon>Eukaryota</taxon>
        <taxon>Metazoa</taxon>
        <taxon>Spiralia</taxon>
        <taxon>Gnathifera</taxon>
        <taxon>Rotifera</taxon>
        <taxon>Eurotatoria</taxon>
        <taxon>Monogononta</taxon>
        <taxon>Pseudotrocha</taxon>
        <taxon>Ploima</taxon>
        <taxon>Brachionidae</taxon>
        <taxon>Brachionus</taxon>
    </lineage>
</organism>
<feature type="compositionally biased region" description="Basic and acidic residues" evidence="1">
    <location>
        <begin position="386"/>
        <end position="403"/>
    </location>
</feature>
<feature type="compositionally biased region" description="Low complexity" evidence="1">
    <location>
        <begin position="836"/>
        <end position="849"/>
    </location>
</feature>